<dbReference type="Proteomes" id="UP000189818">
    <property type="component" value="Unassembled WGS sequence"/>
</dbReference>
<dbReference type="OrthoDB" id="7508850at2"/>
<evidence type="ECO:0000313" key="2">
    <source>
        <dbReference type="Proteomes" id="UP000189818"/>
    </source>
</evidence>
<protein>
    <submittedName>
        <fullName evidence="1">Uncharacterized protein</fullName>
    </submittedName>
</protein>
<sequence>MSIAEAFAGIALGLSATFGGPFFDAKVIDQGEAEQDDGGSIVDPGEPVDRDCSAQIDACTEAMRSEQGYSDKDVRLLILRATIDGDLDTDAMVEVLAGPDAGLFSIQSVGTDPMAVYWECRARPA</sequence>
<dbReference type="RefSeq" id="WP_079647493.1">
    <property type="nucleotide sequence ID" value="NZ_FUYM01000003.1"/>
</dbReference>
<keyword evidence="2" id="KW-1185">Reference proteome</keyword>
<reference evidence="2" key="1">
    <citation type="submission" date="2017-02" db="EMBL/GenBank/DDBJ databases">
        <authorList>
            <person name="Varghese N."/>
            <person name="Submissions S."/>
        </authorList>
    </citation>
    <scope>NUCLEOTIDE SEQUENCE [LARGE SCALE GENOMIC DNA]</scope>
    <source>
        <strain evidence="2">UM2</strain>
    </source>
</reference>
<proteinExistence type="predicted"/>
<dbReference type="STRING" id="439228.SAMN06295920_103166"/>
<organism evidence="1 2">
    <name type="scientific">Rhizorhabdus histidinilytica</name>
    <dbReference type="NCBI Taxonomy" id="439228"/>
    <lineage>
        <taxon>Bacteria</taxon>
        <taxon>Pseudomonadati</taxon>
        <taxon>Pseudomonadota</taxon>
        <taxon>Alphaproteobacteria</taxon>
        <taxon>Sphingomonadales</taxon>
        <taxon>Sphingomonadaceae</taxon>
        <taxon>Rhizorhabdus</taxon>
    </lineage>
</organism>
<dbReference type="AlphaFoldDB" id="A0A1T5BP99"/>
<dbReference type="EMBL" id="FUYM01000003">
    <property type="protein sequence ID" value="SKB48955.1"/>
    <property type="molecule type" value="Genomic_DNA"/>
</dbReference>
<accession>A0A1T5BP99</accession>
<evidence type="ECO:0000313" key="1">
    <source>
        <dbReference type="EMBL" id="SKB48955.1"/>
    </source>
</evidence>
<gene>
    <name evidence="1" type="ORF">SAMN06295920_103166</name>
</gene>
<name>A0A1T5BP99_9SPHN</name>